<evidence type="ECO:0000256" key="1">
    <source>
        <dbReference type="ARBA" id="ARBA00006102"/>
    </source>
</evidence>
<sequence>MLKVLDELEQRRAAARLGGGQARIDAQHAKGRLTARERLDILLDEGSFEELDMYVEHNCVEFGMEKTKVPGDGVVTGSGTINGRLVFVFSQDFTVFGGSLSERHAQKICKIMDMAMKVGAPVIGLNDSGGARIQEGVASLAGYAEVFQRNVLASGVVPQLSLIMGPCAGGAVYSPAMTDFIFMVKDSSYMFVTGPDVVKTVTNEVVTQEELGGAITHSTKSGVADLALEDDVDALLRARDFFDFLPLNNRAGAPHRDSVDPFDRPIPSLDTLVPPSATKPYDMRELIAKVADDGDFFEIQPGHAGNILIGFARIEGHTVGIVANQPMVLAGCLDINASKKAGRFVRFCDAFNIPILTFVDVPGFLPGVAQEHNGIIKHGAKLLFAYAEATVPKITVITRKAYGGAYDVMASKHLRGDLNYAWPTAEIAVMGAKGAVEIIFRKDIGDPDKIAERTKEYETRFANPFVAASMGFIDEVILPHATRKRIAVGLRKLRTKQLSNPWKKHDNIPL</sequence>
<dbReference type="EMBL" id="VFSU01000016">
    <property type="protein sequence ID" value="TPE62837.1"/>
    <property type="molecule type" value="Genomic_DNA"/>
</dbReference>
<dbReference type="GO" id="GO:0004658">
    <property type="term" value="F:propionyl-CoA carboxylase activity"/>
    <property type="evidence" value="ECO:0007669"/>
    <property type="project" value="UniProtKB-ARBA"/>
</dbReference>
<dbReference type="AlphaFoldDB" id="A0A501XRV6"/>
<dbReference type="PROSITE" id="PS50989">
    <property type="entry name" value="COA_CT_CTER"/>
    <property type="match status" value="1"/>
</dbReference>
<dbReference type="InterPro" id="IPR034733">
    <property type="entry name" value="AcCoA_carboxyl_beta"/>
</dbReference>
<dbReference type="InterPro" id="IPR051047">
    <property type="entry name" value="AccD/PCCB"/>
</dbReference>
<proteinExistence type="inferred from homology"/>
<name>A0A501XRV6_9SPHN</name>
<dbReference type="OrthoDB" id="9803706at2"/>
<gene>
    <name evidence="5" type="ORF">FJQ54_04765</name>
</gene>
<dbReference type="RefSeq" id="WP_140927276.1">
    <property type="nucleotide sequence ID" value="NZ_VFSU01000016.1"/>
</dbReference>
<dbReference type="FunFam" id="3.90.226.10:FF:000017">
    <property type="entry name" value="Propionyl-CoA carboxylase subunit beta 5"/>
    <property type="match status" value="1"/>
</dbReference>
<dbReference type="GO" id="GO:0009317">
    <property type="term" value="C:acetyl-CoA carboxylase complex"/>
    <property type="evidence" value="ECO:0007669"/>
    <property type="project" value="UniProtKB-ARBA"/>
</dbReference>
<dbReference type="SUPFAM" id="SSF52096">
    <property type="entry name" value="ClpP/crotonase"/>
    <property type="match status" value="2"/>
</dbReference>
<dbReference type="PANTHER" id="PTHR43842">
    <property type="entry name" value="PROPIONYL-COA CARBOXYLASE BETA CHAIN"/>
    <property type="match status" value="1"/>
</dbReference>
<evidence type="ECO:0000256" key="2">
    <source>
        <dbReference type="ARBA" id="ARBA00074538"/>
    </source>
</evidence>
<comment type="caution">
    <text evidence="5">The sequence shown here is derived from an EMBL/GenBank/DDBJ whole genome shotgun (WGS) entry which is preliminary data.</text>
</comment>
<dbReference type="PROSITE" id="PS50980">
    <property type="entry name" value="COA_CT_NTER"/>
    <property type="match status" value="1"/>
</dbReference>
<evidence type="ECO:0000259" key="3">
    <source>
        <dbReference type="PROSITE" id="PS50980"/>
    </source>
</evidence>
<dbReference type="FunFam" id="3.90.226.10:FF:000016">
    <property type="entry name" value="Propionyl-CoA carboxylase, beta subunit"/>
    <property type="match status" value="1"/>
</dbReference>
<protein>
    <recommendedName>
        <fullName evidence="2">Propionyl-CoA carboxylase beta chain</fullName>
    </recommendedName>
</protein>
<dbReference type="Pfam" id="PF01039">
    <property type="entry name" value="Carboxyl_trans"/>
    <property type="match status" value="1"/>
</dbReference>
<evidence type="ECO:0000259" key="4">
    <source>
        <dbReference type="PROSITE" id="PS50989"/>
    </source>
</evidence>
<feature type="domain" description="CoA carboxyltransferase C-terminal" evidence="4">
    <location>
        <begin position="261"/>
        <end position="500"/>
    </location>
</feature>
<feature type="domain" description="CoA carboxyltransferase N-terminal" evidence="3">
    <location>
        <begin position="1"/>
        <end position="257"/>
    </location>
</feature>
<reference evidence="5 6" key="1">
    <citation type="submission" date="2019-06" db="EMBL/GenBank/DDBJ databases">
        <authorList>
            <person name="Lee I."/>
            <person name="Jang G.I."/>
            <person name="Hwang C.Y."/>
        </authorList>
    </citation>
    <scope>NUCLEOTIDE SEQUENCE [LARGE SCALE GENOMIC DNA]</scope>
    <source>
        <strain evidence="5 6">PAMC 28131</strain>
    </source>
</reference>
<dbReference type="InterPro" id="IPR029045">
    <property type="entry name" value="ClpP/crotonase-like_dom_sf"/>
</dbReference>
<keyword evidence="6" id="KW-1185">Reference proteome</keyword>
<evidence type="ECO:0000313" key="6">
    <source>
        <dbReference type="Proteomes" id="UP000319897"/>
    </source>
</evidence>
<dbReference type="GO" id="GO:0015977">
    <property type="term" value="P:carbon fixation"/>
    <property type="evidence" value="ECO:0007669"/>
    <property type="project" value="UniProtKB-ARBA"/>
</dbReference>
<dbReference type="InterPro" id="IPR011762">
    <property type="entry name" value="COA_CT_N"/>
</dbReference>
<accession>A0A501XRV6</accession>
<dbReference type="Gene3D" id="3.90.226.10">
    <property type="entry name" value="2-enoyl-CoA Hydratase, Chain A, domain 1"/>
    <property type="match status" value="2"/>
</dbReference>
<comment type="similarity">
    <text evidence="1">Belongs to the AccD/PCCB family.</text>
</comment>
<dbReference type="InterPro" id="IPR011763">
    <property type="entry name" value="COA_CT_C"/>
</dbReference>
<dbReference type="Proteomes" id="UP000319897">
    <property type="component" value="Unassembled WGS sequence"/>
</dbReference>
<dbReference type="PANTHER" id="PTHR43842:SF2">
    <property type="entry name" value="PROPIONYL-COA CARBOXYLASE BETA CHAIN, MITOCHONDRIAL"/>
    <property type="match status" value="1"/>
</dbReference>
<evidence type="ECO:0000313" key="5">
    <source>
        <dbReference type="EMBL" id="TPE62837.1"/>
    </source>
</evidence>
<organism evidence="5 6">
    <name type="scientific">Sandaracinobacter neustonicus</name>
    <dbReference type="NCBI Taxonomy" id="1715348"/>
    <lineage>
        <taxon>Bacteria</taxon>
        <taxon>Pseudomonadati</taxon>
        <taxon>Pseudomonadota</taxon>
        <taxon>Alphaproteobacteria</taxon>
        <taxon>Sphingomonadales</taxon>
        <taxon>Sphingosinicellaceae</taxon>
        <taxon>Sandaracinobacter</taxon>
    </lineage>
</organism>
<dbReference type="GO" id="GO:0003989">
    <property type="term" value="F:acetyl-CoA carboxylase activity"/>
    <property type="evidence" value="ECO:0007669"/>
    <property type="project" value="UniProtKB-ARBA"/>
</dbReference>